<protein>
    <recommendedName>
        <fullName evidence="3">Thioesterase family protein</fullName>
    </recommendedName>
</protein>
<comment type="caution">
    <text evidence="1">The sequence shown here is derived from an EMBL/GenBank/DDBJ whole genome shotgun (WGS) entry which is preliminary data.</text>
</comment>
<accession>A0ABT8EP05</accession>
<dbReference type="SUPFAM" id="SSF54637">
    <property type="entry name" value="Thioesterase/thiol ester dehydrase-isomerase"/>
    <property type="match status" value="1"/>
</dbReference>
<reference evidence="1" key="1">
    <citation type="submission" date="2023-06" db="EMBL/GenBank/DDBJ databases">
        <title>Draft genome sequence of Nocardioides sp. SOB72.</title>
        <authorList>
            <person name="Zhang G."/>
        </authorList>
    </citation>
    <scope>NUCLEOTIDE SEQUENCE</scope>
    <source>
        <strain evidence="1">SOB72</strain>
    </source>
</reference>
<organism evidence="1 2">
    <name type="scientific">Nocardioides abyssi</name>
    <dbReference type="NCBI Taxonomy" id="3058370"/>
    <lineage>
        <taxon>Bacteria</taxon>
        <taxon>Bacillati</taxon>
        <taxon>Actinomycetota</taxon>
        <taxon>Actinomycetes</taxon>
        <taxon>Propionibacteriales</taxon>
        <taxon>Nocardioidaceae</taxon>
        <taxon>Nocardioides</taxon>
    </lineage>
</organism>
<dbReference type="EMBL" id="JAUHJR010000001">
    <property type="protein sequence ID" value="MDN4159887.1"/>
    <property type="molecule type" value="Genomic_DNA"/>
</dbReference>
<dbReference type="RefSeq" id="WP_300958737.1">
    <property type="nucleotide sequence ID" value="NZ_JAUHJR010000001.1"/>
</dbReference>
<evidence type="ECO:0000313" key="2">
    <source>
        <dbReference type="Proteomes" id="UP001168537"/>
    </source>
</evidence>
<dbReference type="InterPro" id="IPR029069">
    <property type="entry name" value="HotDog_dom_sf"/>
</dbReference>
<name>A0ABT8EP05_9ACTN</name>
<keyword evidence="2" id="KW-1185">Reference proteome</keyword>
<gene>
    <name evidence="1" type="ORF">QWY29_00850</name>
</gene>
<dbReference type="Gene3D" id="3.10.129.10">
    <property type="entry name" value="Hotdog Thioesterase"/>
    <property type="match status" value="1"/>
</dbReference>
<sequence length="233" mass="23826">MTTSSLTVPARFNGPPGSGNGGWCAGAVAGHVAGVGGSAVEVRLRKPPPLDTPLEVGEQDGWTVATRDGEVVLQARPGADPEPLPAVGPEAARTAAAAYDGFASHPFGHCFSCGPERADGDGLRIFPGPVEQGLVAAPWTPHPDHTTLEATWAAIDCAGAWAAGIGERAMVLGSMTAQVLALPEAGVEHVVTGAVRSVEGRKHRTATTLRTADGEVLAAAEQVWFEIDPATFG</sequence>
<proteinExistence type="predicted"/>
<dbReference type="Proteomes" id="UP001168537">
    <property type="component" value="Unassembled WGS sequence"/>
</dbReference>
<evidence type="ECO:0000313" key="1">
    <source>
        <dbReference type="EMBL" id="MDN4159887.1"/>
    </source>
</evidence>
<evidence type="ECO:0008006" key="3">
    <source>
        <dbReference type="Google" id="ProtNLM"/>
    </source>
</evidence>